<dbReference type="Gene3D" id="2.60.40.150">
    <property type="entry name" value="C2 domain"/>
    <property type="match status" value="1"/>
</dbReference>
<gene>
    <name evidence="3" type="ORF">PCOS0759_LOCUS6919</name>
</gene>
<evidence type="ECO:0000259" key="2">
    <source>
        <dbReference type="PROSITE" id="PS50004"/>
    </source>
</evidence>
<evidence type="ECO:0000256" key="1">
    <source>
        <dbReference type="SAM" id="MobiDB-lite"/>
    </source>
</evidence>
<dbReference type="PROSITE" id="PS50004">
    <property type="entry name" value="C2"/>
    <property type="match status" value="1"/>
</dbReference>
<sequence length="960" mass="109651">MPSPTSSTSSTLLISESKHPTLFSDFHYDMQTSSFGGHSSRESHDDQARSEECVQGLKLPEKIDGGSVCASPNSISSMDRLLTLHHNNRSPESSLMHTSDSVSTMSRTVSSPLHEMQLKSCVNIKSNTLPEDYPRSILTNKLTDRMARQPKNVSLSNRLRNLIGVKASKCAEKQKRVTISTPQKLTDGNSSGKGGDLTWNKIEEFNQSFTKDIPVSEAFAGHPKLNIKHYGQSHRYTPNQADDTSSEISRSTVASHKKRNKESLVNLVSSQPKHVIQSGRCHKKIKKGNIRIKMSPGKTKTFIFGIGFEVDKKHTLGQVKPKSHHQVSSLVEYSSHDINHEFPHFEDPHFHPKKEMDEEDMPHIGERIREKNASTMSPLHRTSAFQQRHFNKKSLTNMIRPISMKNLARLSSSWNITGSDDGHHNDSGYDQALQTECAKELPVHMQKKLSIYRGKKFTYSLRSSLLLYDRFGFLLKGSYVRKKMKNHLSYKFERRRAIQDAITVLLEEDYTCTIARSVSNANKRYAEKSSRLGDMLYSVKDSFLYPKNNFEDQLFVENDSCYDVEQLRLELTDADLVKHLILVLHFDAPTLAFAHKKCISNNMKALHLLSQCIPHVRPYIRVIDADESKEMVRYYIDHAPKLSVTLEMNQVVRKNFESVDRLVLEVEEAKGNEYHNQFQHRSRHSSFKNPKKNSSKREPNSPATQQSQNSQSLVHPDVETDSLSNPSEEDDDNCSTDGSEVSLQEIKVDESRREEIRGHADVEWQTVPLLDEYRFETPYGMESERVLSQFLFQSNENDFGTKSIPELPKKYCVTVEQARNINIGRKSTFLSSRSSYFCIVSTDSAHQTEKKRTKRLPHSHTMMWSEEFQFIVQPSCRSSAVIVEVFERNRIGLEKLVGVASFPFGSIHGRSTSYSAYSGQWCPLYNRGVQRGEIMLRLELFWRPKITLNTDHGSTMLVED</sequence>
<feature type="region of interest" description="Disordered" evidence="1">
    <location>
        <begin position="673"/>
        <end position="755"/>
    </location>
</feature>
<proteinExistence type="predicted"/>
<reference evidence="3" key="1">
    <citation type="submission" date="2021-01" db="EMBL/GenBank/DDBJ databases">
        <authorList>
            <person name="Corre E."/>
            <person name="Pelletier E."/>
            <person name="Niang G."/>
            <person name="Scheremetjew M."/>
            <person name="Finn R."/>
            <person name="Kale V."/>
            <person name="Holt S."/>
            <person name="Cochrane G."/>
            <person name="Meng A."/>
            <person name="Brown T."/>
            <person name="Cohen L."/>
        </authorList>
    </citation>
    <scope>NUCLEOTIDE SEQUENCE</scope>
    <source>
        <strain evidence="3">WS</strain>
    </source>
</reference>
<dbReference type="InterPro" id="IPR000008">
    <property type="entry name" value="C2_dom"/>
</dbReference>
<dbReference type="SMART" id="SM00239">
    <property type="entry name" value="C2"/>
    <property type="match status" value="1"/>
</dbReference>
<dbReference type="InterPro" id="IPR035892">
    <property type="entry name" value="C2_domain_sf"/>
</dbReference>
<dbReference type="SUPFAM" id="SSF49562">
    <property type="entry name" value="C2 domain (Calcium/lipid-binding domain, CaLB)"/>
    <property type="match status" value="1"/>
</dbReference>
<evidence type="ECO:0000313" key="3">
    <source>
        <dbReference type="EMBL" id="CAD9083665.1"/>
    </source>
</evidence>
<feature type="compositionally biased region" description="Basic residues" evidence="1">
    <location>
        <begin position="678"/>
        <end position="694"/>
    </location>
</feature>
<feature type="compositionally biased region" description="Polar residues" evidence="1">
    <location>
        <begin position="701"/>
        <end position="713"/>
    </location>
</feature>
<protein>
    <recommendedName>
        <fullName evidence="2">C2 domain-containing protein</fullName>
    </recommendedName>
</protein>
<name>A0A7S1KSV8_9EUKA</name>
<accession>A0A7S1KSV8</accession>
<feature type="domain" description="C2" evidence="2">
    <location>
        <begin position="793"/>
        <end position="917"/>
    </location>
</feature>
<dbReference type="Pfam" id="PF00168">
    <property type="entry name" value="C2"/>
    <property type="match status" value="1"/>
</dbReference>
<feature type="compositionally biased region" description="Basic and acidic residues" evidence="1">
    <location>
        <begin position="746"/>
        <end position="755"/>
    </location>
</feature>
<dbReference type="EMBL" id="HBGD01008409">
    <property type="protein sequence ID" value="CAD9083665.1"/>
    <property type="molecule type" value="Transcribed_RNA"/>
</dbReference>
<dbReference type="AlphaFoldDB" id="A0A7S1KSV8"/>
<dbReference type="CDD" id="cd00030">
    <property type="entry name" value="C2"/>
    <property type="match status" value="1"/>
</dbReference>
<organism evidence="3">
    <name type="scientific">Percolomonas cosmopolitus</name>
    <dbReference type="NCBI Taxonomy" id="63605"/>
    <lineage>
        <taxon>Eukaryota</taxon>
        <taxon>Discoba</taxon>
        <taxon>Heterolobosea</taxon>
        <taxon>Tetramitia</taxon>
        <taxon>Eutetramitia</taxon>
        <taxon>Percolomonadidae</taxon>
        <taxon>Percolomonas</taxon>
    </lineage>
</organism>